<dbReference type="OrthoDB" id="3261131at2759"/>
<protein>
    <recommendedName>
        <fullName evidence="3">Protein kinase domain-containing protein</fullName>
    </recommendedName>
</protein>
<evidence type="ECO:0008006" key="3">
    <source>
        <dbReference type="Google" id="ProtNLM"/>
    </source>
</evidence>
<dbReference type="AlphaFoldDB" id="A0A8H6T506"/>
<organism evidence="1 2">
    <name type="scientific">Mycena chlorophos</name>
    <name type="common">Agaric fungus</name>
    <name type="synonym">Agaricus chlorophos</name>
    <dbReference type="NCBI Taxonomy" id="658473"/>
    <lineage>
        <taxon>Eukaryota</taxon>
        <taxon>Fungi</taxon>
        <taxon>Dikarya</taxon>
        <taxon>Basidiomycota</taxon>
        <taxon>Agaricomycotina</taxon>
        <taxon>Agaricomycetes</taxon>
        <taxon>Agaricomycetidae</taxon>
        <taxon>Agaricales</taxon>
        <taxon>Marasmiineae</taxon>
        <taxon>Mycenaceae</taxon>
        <taxon>Mycena</taxon>
    </lineage>
</organism>
<dbReference type="EMBL" id="JACAZE010000007">
    <property type="protein sequence ID" value="KAF7310361.1"/>
    <property type="molecule type" value="Genomic_DNA"/>
</dbReference>
<name>A0A8H6T506_MYCCL</name>
<proteinExistence type="predicted"/>
<dbReference type="Proteomes" id="UP000613580">
    <property type="component" value="Unassembled WGS sequence"/>
</dbReference>
<accession>A0A8H6T506</accession>
<sequence length="657" mass="72828">MPSNLCRCQLAHIDPTKPFGLRFDPPEDIDPEQTALEYLQAKNPGLNSTIIFEGVLYVVDCAKLKWISNLRMFKSSATSLRKLELVSYRFNDLEMKEFVLCFERRTVRRILLDAAFASPATLAKLGPDLRQCMEHKATRIHGVVPFVPDDKSTPKMITVHGACHVEPIAELWTRFKEIESCLDARQLKTKLLLIRSDKDPRTLQTLLDHARSFITAQTAHTDEATFCADIQPHIAALVGYQTIKLYHTQIDRDPASDASSCSSGGSTAAPDLVTETAQGTRLVTVAKLAGPGDPAVQAVYSWRSAEATQASLVEDMQQMKPSIGLFLAVQPRIVEIGHIFLNLYRVADSEAPDTEDGSWQAAVDHMFVVGGKSTRNPGLVEVLKVAAYFVCVGNALAALDTLRERTEGLPPIAECVFPKRTAGYKMQVDGDWGSLGQAHLLHPNDMRVFRATWTRRNEAPRDVVVKLFALQEQGDWEDFDSEEYGAAAHEVAADAGLAPPLILFGDALPGSKTGWFVAVMDHIPCAEFITRAHIEALRGVPKIFEERGIIHGDLRLPNIVFTLDGAVKIIDWNWAGLTSSRYRPRYPHSLNLGARWARGVVPGVEIEAVHDSRQINDLARALEIRMGDLDFLSVGDVRQLKDDVLYKDVDNAMDMAT</sequence>
<keyword evidence="2" id="KW-1185">Reference proteome</keyword>
<evidence type="ECO:0000313" key="1">
    <source>
        <dbReference type="EMBL" id="KAF7310361.1"/>
    </source>
</evidence>
<dbReference type="InterPro" id="IPR011009">
    <property type="entry name" value="Kinase-like_dom_sf"/>
</dbReference>
<gene>
    <name evidence="1" type="ORF">HMN09_00577900</name>
</gene>
<dbReference type="SUPFAM" id="SSF56112">
    <property type="entry name" value="Protein kinase-like (PK-like)"/>
    <property type="match status" value="1"/>
</dbReference>
<reference evidence="1" key="1">
    <citation type="submission" date="2020-05" db="EMBL/GenBank/DDBJ databases">
        <title>Mycena genomes resolve the evolution of fungal bioluminescence.</title>
        <authorList>
            <person name="Tsai I.J."/>
        </authorList>
    </citation>
    <scope>NUCLEOTIDE SEQUENCE</scope>
    <source>
        <strain evidence="1">110903Hualien_Pintung</strain>
    </source>
</reference>
<comment type="caution">
    <text evidence="1">The sequence shown here is derived from an EMBL/GenBank/DDBJ whole genome shotgun (WGS) entry which is preliminary data.</text>
</comment>
<evidence type="ECO:0000313" key="2">
    <source>
        <dbReference type="Proteomes" id="UP000613580"/>
    </source>
</evidence>